<dbReference type="PANTHER" id="PTHR43611:SF3">
    <property type="entry name" value="FLAVIN MONONUCLEOTIDE HYDROLASE 1, CHLOROPLATIC"/>
    <property type="match status" value="1"/>
</dbReference>
<dbReference type="Pfam" id="PF00702">
    <property type="entry name" value="Hydrolase"/>
    <property type="match status" value="1"/>
</dbReference>
<dbReference type="SUPFAM" id="SSF56784">
    <property type="entry name" value="HAD-like"/>
    <property type="match status" value="1"/>
</dbReference>
<keyword evidence="1" id="KW-0378">Hydrolase</keyword>
<dbReference type="SFLD" id="SFLDS00003">
    <property type="entry name" value="Haloacid_Dehalogenase"/>
    <property type="match status" value="1"/>
</dbReference>
<protein>
    <submittedName>
        <fullName evidence="1">HAD-superfamily hydrolase, subfamily IA, variant 3</fullName>
    </submittedName>
</protein>
<gene>
    <name evidence="1" type="ordered locus">Lcho_3384</name>
</gene>
<dbReference type="SFLD" id="SFLDG01129">
    <property type="entry name" value="C1.5:_HAD__Beta-PGM__Phosphata"/>
    <property type="match status" value="1"/>
</dbReference>
<dbReference type="NCBIfam" id="TIGR01549">
    <property type="entry name" value="HAD-SF-IA-v1"/>
    <property type="match status" value="1"/>
</dbReference>
<dbReference type="InterPro" id="IPR036412">
    <property type="entry name" value="HAD-like_sf"/>
</dbReference>
<reference evidence="1 2" key="1">
    <citation type="submission" date="2008-03" db="EMBL/GenBank/DDBJ databases">
        <title>Complete sequence of Leptothrix cholodnii SP-6.</title>
        <authorList>
            <consortium name="US DOE Joint Genome Institute"/>
            <person name="Copeland A."/>
            <person name="Lucas S."/>
            <person name="Lapidus A."/>
            <person name="Glavina del Rio T."/>
            <person name="Dalin E."/>
            <person name="Tice H."/>
            <person name="Bruce D."/>
            <person name="Goodwin L."/>
            <person name="Pitluck S."/>
            <person name="Chertkov O."/>
            <person name="Brettin T."/>
            <person name="Detter J.C."/>
            <person name="Han C."/>
            <person name="Kuske C.R."/>
            <person name="Schmutz J."/>
            <person name="Larimer F."/>
            <person name="Land M."/>
            <person name="Hauser L."/>
            <person name="Kyrpides N."/>
            <person name="Lykidis A."/>
            <person name="Emerson D."/>
            <person name="Richardson P."/>
        </authorList>
    </citation>
    <scope>NUCLEOTIDE SEQUENCE [LARGE SCALE GENOMIC DNA]</scope>
    <source>
        <strain evidence="2">ATCC 51168 / LMG 8142 / SP-6</strain>
    </source>
</reference>
<evidence type="ECO:0000313" key="1">
    <source>
        <dbReference type="EMBL" id="ACB35642.1"/>
    </source>
</evidence>
<proteinExistence type="predicted"/>
<accession>B1Y2Y6</accession>
<dbReference type="KEGG" id="lch:Lcho_3384"/>
<dbReference type="GO" id="GO:0016787">
    <property type="term" value="F:hydrolase activity"/>
    <property type="evidence" value="ECO:0007669"/>
    <property type="project" value="UniProtKB-KW"/>
</dbReference>
<dbReference type="InterPro" id="IPR023214">
    <property type="entry name" value="HAD_sf"/>
</dbReference>
<organism evidence="1 2">
    <name type="scientific">Leptothrix cholodnii (strain ATCC 51168 / LMG 8142 / SP-6)</name>
    <name type="common">Leptothrix discophora (strain SP-6)</name>
    <dbReference type="NCBI Taxonomy" id="395495"/>
    <lineage>
        <taxon>Bacteria</taxon>
        <taxon>Pseudomonadati</taxon>
        <taxon>Pseudomonadota</taxon>
        <taxon>Betaproteobacteria</taxon>
        <taxon>Burkholderiales</taxon>
        <taxon>Sphaerotilaceae</taxon>
        <taxon>Leptothrix</taxon>
    </lineage>
</organism>
<dbReference type="EMBL" id="CP001013">
    <property type="protein sequence ID" value="ACB35642.1"/>
    <property type="molecule type" value="Genomic_DNA"/>
</dbReference>
<keyword evidence="2" id="KW-1185">Reference proteome</keyword>
<sequence>MKHLIFDFGAVVFQWQPAALLARVLPQRAHDEASTQALQRDFFQGYGGAWGRYDRGTIERPELIEGLVAQTGLHADEVAAVVDAVPAELAPIGPTVELLGRLRDAGHRLFYLSNMPRPLATHLEQSHHFLSWFDDGVFSGRVQLSKPEPAIFVHALERFGVPAGDCIFLDDHPANVEAARALGIDAVLFSDAAQAEAELREMGVLA</sequence>
<dbReference type="HOGENOM" id="CLU_045011_9_1_4"/>
<dbReference type="Proteomes" id="UP000001693">
    <property type="component" value="Chromosome"/>
</dbReference>
<dbReference type="CDD" id="cd02603">
    <property type="entry name" value="HAD_sEH-N_like"/>
    <property type="match status" value="1"/>
</dbReference>
<name>B1Y2Y6_LEPCP</name>
<dbReference type="AlphaFoldDB" id="B1Y2Y6"/>
<dbReference type="RefSeq" id="WP_012348389.1">
    <property type="nucleotide sequence ID" value="NC_010524.1"/>
</dbReference>
<dbReference type="eggNOG" id="COG1011">
    <property type="taxonomic scope" value="Bacteria"/>
</dbReference>
<dbReference type="NCBIfam" id="TIGR01509">
    <property type="entry name" value="HAD-SF-IA-v3"/>
    <property type="match status" value="1"/>
</dbReference>
<dbReference type="Gene3D" id="3.40.50.1000">
    <property type="entry name" value="HAD superfamily/HAD-like"/>
    <property type="match status" value="1"/>
</dbReference>
<dbReference type="STRING" id="395495.Lcho_3384"/>
<dbReference type="PANTHER" id="PTHR43611">
    <property type="entry name" value="ALPHA-D-GLUCOSE 1-PHOSPHATE PHOSPHATASE"/>
    <property type="match status" value="1"/>
</dbReference>
<dbReference type="InterPro" id="IPR006439">
    <property type="entry name" value="HAD-SF_hydro_IA"/>
</dbReference>
<evidence type="ECO:0000313" key="2">
    <source>
        <dbReference type="Proteomes" id="UP000001693"/>
    </source>
</evidence>